<proteinExistence type="inferred from homology"/>
<feature type="domain" description="Helicase ATP-binding" evidence="13">
    <location>
        <begin position="142"/>
        <end position="308"/>
    </location>
</feature>
<dbReference type="Gene3D" id="3.40.50.300">
    <property type="entry name" value="P-loop containing nucleotide triphosphate hydrolases"/>
    <property type="match status" value="2"/>
</dbReference>
<gene>
    <name evidence="12" type="primary">priA</name>
    <name evidence="15" type="ORF">HNR37_000213</name>
</gene>
<sequence length="654" mass="74332">MLDCSQEASYQGVIKSVKAVYSHLRLTSKQIRLARWLADYYFFDTANYLQMMIPFHHEDIELPRHIILNSDYQLPGNATRMASYIEKIKSGTVSYTNQLPAEVLRRLLQRNIITVSDRKTVSAFQPTQRFEKLTSLQHAAYETCRDSNQQVLLQGVTGSGKTEIYLCLMENILQKGKGVIYLVPEINLTTELEKRLKCEFGQRVALIHSQITQREKFRQYKAIEQGQIDIVVGARSAVFAPLPNLGLIVVDEEQDSSYYQSESPVYHARDVAMVRGQLENAKVVLGSATPSLESYYNSHTGKYKFVELNQRYGGTLPTIHIIPNPETINEPLSPRLHNELERHLAQNHQAIIMLNRRGFSPYSVCTQCHNSQRCPHCDVALTYHKSMGKLLCHYCQYSRSYPGSCLHCKSSEIHLQGYGTQKVEEQLFDLFRNYGVLRMDRDTAGRRSKAEQIIDEFTSGKQRLLVGTQMIAKGHNFPEVELVGIIGIDYLLNMPDFRASERVYQLLMQVAGRAGRAKKNQAHVYIQTSYPELSAIECTAQGTQEKFYQQELQMRQMLGYPPFSRMAVVAISGSDRESVVQALDAIADCSAVDGVEQMGPAPFLVEMTRKRYQWKLVLKSKSRSKLKEALLLANNCVLSSSIQRKIFVDPVGIL</sequence>
<keyword evidence="16" id="KW-1185">Reference proteome</keyword>
<comment type="caution">
    <text evidence="15">The sequence shown here is derived from an EMBL/GenBank/DDBJ whole genome shotgun (WGS) entry which is preliminary data.</text>
</comment>
<name>A0A7W8DG10_9BACT</name>
<comment type="catalytic activity">
    <reaction evidence="11 12">
        <text>ATP + H2O = ADP + phosphate + H(+)</text>
        <dbReference type="Rhea" id="RHEA:13065"/>
        <dbReference type="ChEBI" id="CHEBI:15377"/>
        <dbReference type="ChEBI" id="CHEBI:15378"/>
        <dbReference type="ChEBI" id="CHEBI:30616"/>
        <dbReference type="ChEBI" id="CHEBI:43474"/>
        <dbReference type="ChEBI" id="CHEBI:456216"/>
        <dbReference type="EC" id="5.6.2.4"/>
    </reaction>
</comment>
<keyword evidence="8 12" id="KW-0067">ATP-binding</keyword>
<dbReference type="InterPro" id="IPR011545">
    <property type="entry name" value="DEAD/DEAH_box_helicase_dom"/>
</dbReference>
<dbReference type="PROSITE" id="PS51192">
    <property type="entry name" value="HELICASE_ATP_BIND_1"/>
    <property type="match status" value="1"/>
</dbReference>
<dbReference type="Pfam" id="PF00271">
    <property type="entry name" value="Helicase_C"/>
    <property type="match status" value="1"/>
</dbReference>
<evidence type="ECO:0000256" key="11">
    <source>
        <dbReference type="ARBA" id="ARBA00048988"/>
    </source>
</evidence>
<dbReference type="InterPro" id="IPR027417">
    <property type="entry name" value="P-loop_NTPase"/>
</dbReference>
<comment type="catalytic activity">
    <reaction evidence="12">
        <text>Couples ATP hydrolysis with the unwinding of duplex DNA by translocating in the 3'-5' direction.</text>
        <dbReference type="EC" id="5.6.2.4"/>
    </reaction>
</comment>
<feature type="binding site" evidence="12">
    <location>
        <position position="377"/>
    </location>
    <ligand>
        <name>Zn(2+)</name>
        <dbReference type="ChEBI" id="CHEBI:29105"/>
        <label>2</label>
    </ligand>
</feature>
<feature type="binding site" evidence="12">
    <location>
        <position position="392"/>
    </location>
    <ligand>
        <name>Zn(2+)</name>
        <dbReference type="ChEBI" id="CHEBI:29105"/>
        <label>2</label>
    </ligand>
</feature>
<keyword evidence="4 12" id="KW-0547">Nucleotide-binding</keyword>
<dbReference type="GO" id="GO:0006270">
    <property type="term" value="P:DNA replication initiation"/>
    <property type="evidence" value="ECO:0007669"/>
    <property type="project" value="TreeGrafter"/>
</dbReference>
<comment type="subunit">
    <text evidence="12">Component of the replication restart primosome.</text>
</comment>
<evidence type="ECO:0000313" key="15">
    <source>
        <dbReference type="EMBL" id="MBB5020910.1"/>
    </source>
</evidence>
<dbReference type="GO" id="GO:0003677">
    <property type="term" value="F:DNA binding"/>
    <property type="evidence" value="ECO:0007669"/>
    <property type="project" value="UniProtKB-UniRule"/>
</dbReference>
<dbReference type="SUPFAM" id="SSF52540">
    <property type="entry name" value="P-loop containing nucleoside triphosphate hydrolases"/>
    <property type="match status" value="1"/>
</dbReference>
<evidence type="ECO:0000259" key="13">
    <source>
        <dbReference type="PROSITE" id="PS51192"/>
    </source>
</evidence>
<dbReference type="GO" id="GO:0005524">
    <property type="term" value="F:ATP binding"/>
    <property type="evidence" value="ECO:0007669"/>
    <property type="project" value="UniProtKB-UniRule"/>
</dbReference>
<dbReference type="AlphaFoldDB" id="A0A7W8DG10"/>
<dbReference type="Gene3D" id="3.40.1440.60">
    <property type="entry name" value="PriA, 3(prime) DNA-binding domain"/>
    <property type="match status" value="1"/>
</dbReference>
<dbReference type="InterPro" id="IPR005259">
    <property type="entry name" value="PriA"/>
</dbReference>
<dbReference type="EMBL" id="JACHID010000001">
    <property type="protein sequence ID" value="MBB5020910.1"/>
    <property type="molecule type" value="Genomic_DNA"/>
</dbReference>
<dbReference type="InterPro" id="IPR042115">
    <property type="entry name" value="PriA_3primeBD_sf"/>
</dbReference>
<dbReference type="Pfam" id="PF00270">
    <property type="entry name" value="DEAD"/>
    <property type="match status" value="1"/>
</dbReference>
<accession>A0A7W8DG10</accession>
<dbReference type="GO" id="GO:0006302">
    <property type="term" value="P:double-strand break repair"/>
    <property type="evidence" value="ECO:0007669"/>
    <property type="project" value="InterPro"/>
</dbReference>
<keyword evidence="10 12" id="KW-0413">Isomerase</keyword>
<dbReference type="Pfam" id="PF18074">
    <property type="entry name" value="PriA_C"/>
    <property type="match status" value="1"/>
</dbReference>
<dbReference type="HAMAP" id="MF_00983">
    <property type="entry name" value="PriA"/>
    <property type="match status" value="1"/>
</dbReference>
<dbReference type="SMART" id="SM00490">
    <property type="entry name" value="HELICc"/>
    <property type="match status" value="1"/>
</dbReference>
<dbReference type="GO" id="GO:1990077">
    <property type="term" value="C:primosome complex"/>
    <property type="evidence" value="ECO:0007669"/>
    <property type="project" value="UniProtKB-UniRule"/>
</dbReference>
<evidence type="ECO:0000256" key="4">
    <source>
        <dbReference type="ARBA" id="ARBA00022741"/>
    </source>
</evidence>
<evidence type="ECO:0000256" key="1">
    <source>
        <dbReference type="ARBA" id="ARBA00022515"/>
    </source>
</evidence>
<dbReference type="PANTHER" id="PTHR30580">
    <property type="entry name" value="PRIMOSOMAL PROTEIN N"/>
    <property type="match status" value="1"/>
</dbReference>
<dbReference type="SMART" id="SM00487">
    <property type="entry name" value="DEXDc"/>
    <property type="match status" value="1"/>
</dbReference>
<evidence type="ECO:0000256" key="5">
    <source>
        <dbReference type="ARBA" id="ARBA00022801"/>
    </source>
</evidence>
<evidence type="ECO:0000256" key="7">
    <source>
        <dbReference type="ARBA" id="ARBA00022833"/>
    </source>
</evidence>
<evidence type="ECO:0000313" key="16">
    <source>
        <dbReference type="Proteomes" id="UP000528322"/>
    </source>
</evidence>
<dbReference type="PROSITE" id="PS51194">
    <property type="entry name" value="HELICASE_CTER"/>
    <property type="match status" value="1"/>
</dbReference>
<comment type="function">
    <text evidence="12">Initiates the restart of stalled replication forks, which reloads the replicative helicase on sites other than the origin of replication. Recognizes and binds to abandoned replication forks and remodels them to uncover a helicase loading site. Promotes assembly of the primosome at these replication forks.</text>
</comment>
<dbReference type="EC" id="5.6.2.4" evidence="12"/>
<keyword evidence="2 12" id="KW-0235">DNA replication</keyword>
<feature type="binding site" evidence="12">
    <location>
        <position position="374"/>
    </location>
    <ligand>
        <name>Zn(2+)</name>
        <dbReference type="ChEBI" id="CHEBI:29105"/>
        <label>2</label>
    </ligand>
</feature>
<evidence type="ECO:0000256" key="8">
    <source>
        <dbReference type="ARBA" id="ARBA00022840"/>
    </source>
</evidence>
<dbReference type="FunFam" id="3.40.50.300:FF:000489">
    <property type="entry name" value="Primosome assembly protein PriA"/>
    <property type="match status" value="1"/>
</dbReference>
<feature type="binding site" evidence="12">
    <location>
        <position position="395"/>
    </location>
    <ligand>
        <name>Zn(2+)</name>
        <dbReference type="ChEBI" id="CHEBI:29105"/>
        <label>2</label>
    </ligand>
</feature>
<feature type="binding site" evidence="12">
    <location>
        <position position="365"/>
    </location>
    <ligand>
        <name>Zn(2+)</name>
        <dbReference type="ChEBI" id="CHEBI:29105"/>
        <label>1</label>
    </ligand>
</feature>
<dbReference type="Proteomes" id="UP000528322">
    <property type="component" value="Unassembled WGS sequence"/>
</dbReference>
<comment type="cofactor">
    <cofactor evidence="12">
        <name>Zn(2+)</name>
        <dbReference type="ChEBI" id="CHEBI:29105"/>
    </cofactor>
    <text evidence="12">Binds 2 zinc ions per subunit.</text>
</comment>
<evidence type="ECO:0000256" key="10">
    <source>
        <dbReference type="ARBA" id="ARBA00023235"/>
    </source>
</evidence>
<comment type="similarity">
    <text evidence="12">Belongs to the helicase family. PriA subfamily.</text>
</comment>
<dbReference type="GO" id="GO:0016787">
    <property type="term" value="F:hydrolase activity"/>
    <property type="evidence" value="ECO:0007669"/>
    <property type="project" value="UniProtKB-KW"/>
</dbReference>
<dbReference type="InterPro" id="IPR014001">
    <property type="entry name" value="Helicase_ATP-bd"/>
</dbReference>
<keyword evidence="3 12" id="KW-0479">Metal-binding</keyword>
<dbReference type="PANTHER" id="PTHR30580:SF0">
    <property type="entry name" value="PRIMOSOMAL PROTEIN N"/>
    <property type="match status" value="1"/>
</dbReference>
<dbReference type="InterPro" id="IPR040498">
    <property type="entry name" value="PriA_CRR"/>
</dbReference>
<dbReference type="Pfam" id="PF18319">
    <property type="entry name" value="Zn_ribbon_PriA"/>
    <property type="match status" value="1"/>
</dbReference>
<protein>
    <recommendedName>
        <fullName evidence="12">Replication restart protein PriA</fullName>
    </recommendedName>
    <alternativeName>
        <fullName evidence="12">ATP-dependent DNA helicase PriA</fullName>
        <ecNumber evidence="12">5.6.2.4</ecNumber>
    </alternativeName>
    <alternativeName>
        <fullName evidence="12">DNA 3'-5' helicase PriA</fullName>
    </alternativeName>
</protein>
<evidence type="ECO:0000256" key="12">
    <source>
        <dbReference type="HAMAP-Rule" id="MF_00983"/>
    </source>
</evidence>
<dbReference type="InterPro" id="IPR001650">
    <property type="entry name" value="Helicase_C-like"/>
</dbReference>
<evidence type="ECO:0000256" key="2">
    <source>
        <dbReference type="ARBA" id="ARBA00022705"/>
    </source>
</evidence>
<dbReference type="GO" id="GO:0006310">
    <property type="term" value="P:DNA recombination"/>
    <property type="evidence" value="ECO:0007669"/>
    <property type="project" value="InterPro"/>
</dbReference>
<dbReference type="GO" id="GO:0043138">
    <property type="term" value="F:3'-5' DNA helicase activity"/>
    <property type="evidence" value="ECO:0007669"/>
    <property type="project" value="UniProtKB-EC"/>
</dbReference>
<evidence type="ECO:0000259" key="14">
    <source>
        <dbReference type="PROSITE" id="PS51194"/>
    </source>
</evidence>
<keyword evidence="5 12" id="KW-0378">Hydrolase</keyword>
<dbReference type="InterPro" id="IPR041236">
    <property type="entry name" value="PriA_C"/>
</dbReference>
<evidence type="ECO:0000256" key="9">
    <source>
        <dbReference type="ARBA" id="ARBA00023125"/>
    </source>
</evidence>
<feature type="binding site" evidence="12">
    <location>
        <position position="368"/>
    </location>
    <ligand>
        <name>Zn(2+)</name>
        <dbReference type="ChEBI" id="CHEBI:29105"/>
        <label>1</label>
    </ligand>
</feature>
<dbReference type="NCBIfam" id="TIGR00595">
    <property type="entry name" value="priA"/>
    <property type="match status" value="1"/>
</dbReference>
<evidence type="ECO:0000256" key="6">
    <source>
        <dbReference type="ARBA" id="ARBA00022806"/>
    </source>
</evidence>
<dbReference type="CDD" id="cd17929">
    <property type="entry name" value="DEXHc_priA"/>
    <property type="match status" value="1"/>
</dbReference>
<keyword evidence="6 12" id="KW-0347">Helicase</keyword>
<keyword evidence="7 12" id="KW-0862">Zinc</keyword>
<organism evidence="15 16">
    <name type="scientific">Desulfurispira natronophila</name>
    <dbReference type="NCBI Taxonomy" id="682562"/>
    <lineage>
        <taxon>Bacteria</taxon>
        <taxon>Pseudomonadati</taxon>
        <taxon>Chrysiogenota</taxon>
        <taxon>Chrysiogenia</taxon>
        <taxon>Chrysiogenales</taxon>
        <taxon>Chrysiogenaceae</taxon>
        <taxon>Desulfurispira</taxon>
    </lineage>
</organism>
<dbReference type="GO" id="GO:0006269">
    <property type="term" value="P:DNA replication, synthesis of primer"/>
    <property type="evidence" value="ECO:0007669"/>
    <property type="project" value="UniProtKB-KW"/>
</dbReference>
<reference evidence="15 16" key="1">
    <citation type="submission" date="2020-08" db="EMBL/GenBank/DDBJ databases">
        <title>Genomic Encyclopedia of Type Strains, Phase IV (KMG-IV): sequencing the most valuable type-strain genomes for metagenomic binning, comparative biology and taxonomic classification.</title>
        <authorList>
            <person name="Goeker M."/>
        </authorList>
    </citation>
    <scope>NUCLEOTIDE SEQUENCE [LARGE SCALE GENOMIC DNA]</scope>
    <source>
        <strain evidence="15 16">DSM 22071</strain>
    </source>
</reference>
<keyword evidence="9 12" id="KW-0238">DNA-binding</keyword>
<feature type="binding site" evidence="12">
    <location>
        <position position="408"/>
    </location>
    <ligand>
        <name>Zn(2+)</name>
        <dbReference type="ChEBI" id="CHEBI:29105"/>
        <label>1</label>
    </ligand>
</feature>
<keyword evidence="1 12" id="KW-0639">Primosome</keyword>
<feature type="binding site" evidence="12">
    <location>
        <position position="405"/>
    </location>
    <ligand>
        <name>Zn(2+)</name>
        <dbReference type="ChEBI" id="CHEBI:29105"/>
        <label>1</label>
    </ligand>
</feature>
<evidence type="ECO:0000256" key="3">
    <source>
        <dbReference type="ARBA" id="ARBA00022723"/>
    </source>
</evidence>
<feature type="domain" description="Helicase C-terminal" evidence="14">
    <location>
        <begin position="389"/>
        <end position="558"/>
    </location>
</feature>
<dbReference type="GO" id="GO:0008270">
    <property type="term" value="F:zinc ion binding"/>
    <property type="evidence" value="ECO:0007669"/>
    <property type="project" value="UniProtKB-UniRule"/>
</dbReference>